<protein>
    <recommendedName>
        <fullName evidence="9">Holliday junction branch migration complex subunit RuvB</fullName>
        <ecNumber evidence="9">3.6.4.-</ecNumber>
    </recommendedName>
</protein>
<dbReference type="InterPro" id="IPR041445">
    <property type="entry name" value="AAA_lid_4"/>
</dbReference>
<dbReference type="Gene3D" id="1.10.10.10">
    <property type="entry name" value="Winged helix-like DNA-binding domain superfamily/Winged helix DNA-binding domain"/>
    <property type="match status" value="1"/>
</dbReference>
<dbReference type="Gene3D" id="1.10.8.60">
    <property type="match status" value="1"/>
</dbReference>
<keyword evidence="1 9" id="KW-0963">Cytoplasm</keyword>
<keyword evidence="11" id="KW-0347">Helicase</keyword>
<comment type="subunit">
    <text evidence="9">Homohexamer. Forms an RuvA(8)-RuvB(12)-Holliday junction (HJ) complex. HJ DNA is sandwiched between 2 RuvA tetramers; dsDNA enters through RuvA and exits via RuvB. An RuvB hexamer assembles on each DNA strand where it exits the tetramer. Each RuvB hexamer is contacted by two RuvA subunits (via domain III) on 2 adjacent RuvB subunits; this complex drives branch migration. In the full resolvosome a probable DNA-RuvA(4)-RuvB(12)-RuvC(2) complex forms which resolves the HJ.</text>
</comment>
<feature type="binding site" evidence="9">
    <location>
        <position position="21"/>
    </location>
    <ligand>
        <name>ATP</name>
        <dbReference type="ChEBI" id="CHEBI:30616"/>
    </ligand>
</feature>
<dbReference type="SUPFAM" id="SSF52540">
    <property type="entry name" value="P-loop containing nucleoside triphosphate hydrolases"/>
    <property type="match status" value="1"/>
</dbReference>
<dbReference type="InterPro" id="IPR008824">
    <property type="entry name" value="RuvB-like_N"/>
</dbReference>
<feature type="binding site" evidence="9">
    <location>
        <position position="172"/>
    </location>
    <ligand>
        <name>ATP</name>
        <dbReference type="ChEBI" id="CHEBI:30616"/>
    </ligand>
</feature>
<feature type="binding site" evidence="9">
    <location>
        <position position="311"/>
    </location>
    <ligand>
        <name>DNA</name>
        <dbReference type="ChEBI" id="CHEBI:16991"/>
    </ligand>
</feature>
<dbReference type="Pfam" id="PF17864">
    <property type="entry name" value="AAA_lid_4"/>
    <property type="match status" value="1"/>
</dbReference>
<dbReference type="CDD" id="cd00009">
    <property type="entry name" value="AAA"/>
    <property type="match status" value="1"/>
</dbReference>
<feature type="region of interest" description="Head domain (RuvB-H)" evidence="9">
    <location>
        <begin position="256"/>
        <end position="333"/>
    </location>
</feature>
<organism evidence="11 12">
    <name type="scientific">Peptoniphilus olsenii</name>
    <dbReference type="NCBI Taxonomy" id="411570"/>
    <lineage>
        <taxon>Bacteria</taxon>
        <taxon>Bacillati</taxon>
        <taxon>Bacillota</taxon>
        <taxon>Tissierellia</taxon>
        <taxon>Tissierellales</taxon>
        <taxon>Peptoniphilaceae</taxon>
        <taxon>Peptoniphilus</taxon>
    </lineage>
</organism>
<keyword evidence="6 9" id="KW-0238">DNA-binding</keyword>
<evidence type="ECO:0000256" key="6">
    <source>
        <dbReference type="ARBA" id="ARBA00023125"/>
    </source>
</evidence>
<dbReference type="InterPro" id="IPR027417">
    <property type="entry name" value="P-loop_NTPase"/>
</dbReference>
<evidence type="ECO:0000256" key="9">
    <source>
        <dbReference type="HAMAP-Rule" id="MF_00016"/>
    </source>
</evidence>
<feature type="binding site" evidence="9">
    <location>
        <position position="68"/>
    </location>
    <ligand>
        <name>ATP</name>
        <dbReference type="ChEBI" id="CHEBI:30616"/>
    </ligand>
</feature>
<dbReference type="EC" id="3.6.4.-" evidence="9"/>
<comment type="similarity">
    <text evidence="9">Belongs to the RuvB family.</text>
</comment>
<evidence type="ECO:0000256" key="8">
    <source>
        <dbReference type="ARBA" id="ARBA00023204"/>
    </source>
</evidence>
<reference evidence="11 12" key="1">
    <citation type="submission" date="2024-06" db="EMBL/GenBank/DDBJ databases">
        <title>Genomic Encyclopedia of Type Strains, Phase IV (KMG-IV): sequencing the most valuable type-strain genomes for metagenomic binning, comparative biology and taxonomic classification.</title>
        <authorList>
            <person name="Goeker M."/>
        </authorList>
    </citation>
    <scope>NUCLEOTIDE SEQUENCE [LARGE SCALE GENOMIC DNA]</scope>
    <source>
        <strain evidence="11 12">DSM 21460</strain>
    </source>
</reference>
<evidence type="ECO:0000256" key="7">
    <source>
        <dbReference type="ARBA" id="ARBA00023172"/>
    </source>
</evidence>
<evidence type="ECO:0000313" key="12">
    <source>
        <dbReference type="Proteomes" id="UP001549162"/>
    </source>
</evidence>
<feature type="binding site" evidence="9">
    <location>
        <position position="182"/>
    </location>
    <ligand>
        <name>ATP</name>
        <dbReference type="ChEBI" id="CHEBI:30616"/>
    </ligand>
</feature>
<dbReference type="Pfam" id="PF05496">
    <property type="entry name" value="RuvB_N"/>
    <property type="match status" value="1"/>
</dbReference>
<feature type="binding site" evidence="9">
    <location>
        <position position="292"/>
    </location>
    <ligand>
        <name>DNA</name>
        <dbReference type="ChEBI" id="CHEBI:16991"/>
    </ligand>
</feature>
<dbReference type="InterPro" id="IPR036390">
    <property type="entry name" value="WH_DNA-bd_sf"/>
</dbReference>
<dbReference type="EMBL" id="JBEPMA010000001">
    <property type="protein sequence ID" value="MET3616418.1"/>
    <property type="molecule type" value="Genomic_DNA"/>
</dbReference>
<dbReference type="SMART" id="SM00382">
    <property type="entry name" value="AAA"/>
    <property type="match status" value="1"/>
</dbReference>
<dbReference type="HAMAP" id="MF_00016">
    <property type="entry name" value="DNA_HJ_migration_RuvB"/>
    <property type="match status" value="1"/>
</dbReference>
<dbReference type="InterPro" id="IPR036388">
    <property type="entry name" value="WH-like_DNA-bd_sf"/>
</dbReference>
<evidence type="ECO:0000259" key="10">
    <source>
        <dbReference type="SMART" id="SM00382"/>
    </source>
</evidence>
<dbReference type="Proteomes" id="UP001549162">
    <property type="component" value="Unassembled WGS sequence"/>
</dbReference>
<dbReference type="NCBIfam" id="NF000868">
    <property type="entry name" value="PRK00080.1"/>
    <property type="match status" value="1"/>
</dbReference>
<dbReference type="GO" id="GO:0003678">
    <property type="term" value="F:DNA helicase activity"/>
    <property type="evidence" value="ECO:0007669"/>
    <property type="project" value="UniProtKB-EC"/>
</dbReference>
<comment type="subcellular location">
    <subcellularLocation>
        <location evidence="9">Cytoplasm</location>
    </subcellularLocation>
</comment>
<evidence type="ECO:0000256" key="1">
    <source>
        <dbReference type="ARBA" id="ARBA00022490"/>
    </source>
</evidence>
<feature type="binding site" evidence="9">
    <location>
        <position position="63"/>
    </location>
    <ligand>
        <name>ATP</name>
        <dbReference type="ChEBI" id="CHEBI:30616"/>
    </ligand>
</feature>
<dbReference type="PANTHER" id="PTHR42848">
    <property type="match status" value="1"/>
</dbReference>
<proteinExistence type="inferred from homology"/>
<comment type="domain">
    <text evidence="9">Has 3 domains, the large (RuvB-L) and small ATPase (RuvB-S) domains and the C-terminal head (RuvB-H) domain. The head domain binds DNA, while the ATPase domains jointly bind ATP, ADP or are empty depending on the state of the subunit in the translocation cycle. During a single DNA translocation step the structure of each domain remains the same, but their relative positions change.</text>
</comment>
<comment type="function">
    <text evidence="9">The RuvA-RuvB-RuvC complex processes Holliday junction (HJ) DNA during genetic recombination and DNA repair, while the RuvA-RuvB complex plays an important role in the rescue of blocked DNA replication forks via replication fork reversal (RFR). RuvA specifically binds to HJ cruciform DNA, conferring on it an open structure. The RuvB hexamer acts as an ATP-dependent pump, pulling dsDNA into and through the RuvAB complex. RuvB forms 2 homohexamers on either side of HJ DNA bound by 1 or 2 RuvA tetramers; 4 subunits per hexamer contact DNA at a time. Coordinated motions by a converter formed by DNA-disengaged RuvB subunits stimulates ATP hydrolysis and nucleotide exchange. Immobilization of the converter enables RuvB to convert the ATP-contained energy into a lever motion, pulling 2 nucleotides of DNA out of the RuvA tetramer per ATP hydrolyzed, thus driving DNA branch migration. The RuvB motors rotate together with the DNA substrate, which together with the progressing nucleotide cycle form the mechanistic basis for DNA recombination by continuous HJ branch migration. Branch migration allows RuvC to scan DNA until it finds its consensus sequence, where it cleaves and resolves cruciform DNA.</text>
</comment>
<keyword evidence="5 9" id="KW-0067">ATP-binding</keyword>
<accession>A0ABV2J6Q3</accession>
<feature type="binding site" evidence="9">
    <location>
        <position position="316"/>
    </location>
    <ligand>
        <name>DNA</name>
        <dbReference type="ChEBI" id="CHEBI:16991"/>
    </ligand>
</feature>
<feature type="domain" description="AAA+ ATPase" evidence="10">
    <location>
        <begin position="52"/>
        <end position="183"/>
    </location>
</feature>
<gene>
    <name evidence="9" type="primary">ruvB</name>
    <name evidence="11" type="ORF">ABID14_000038</name>
</gene>
<keyword evidence="3 9" id="KW-0227">DNA damage</keyword>
<keyword evidence="8 9" id="KW-0234">DNA repair</keyword>
<feature type="region of interest" description="Small ATPAse domain (RuvB-S)" evidence="9">
    <location>
        <begin position="183"/>
        <end position="253"/>
    </location>
</feature>
<keyword evidence="7 9" id="KW-0233">DNA recombination</keyword>
<comment type="catalytic activity">
    <reaction evidence="9">
        <text>ATP + H2O = ADP + phosphate + H(+)</text>
        <dbReference type="Rhea" id="RHEA:13065"/>
        <dbReference type="ChEBI" id="CHEBI:15377"/>
        <dbReference type="ChEBI" id="CHEBI:15378"/>
        <dbReference type="ChEBI" id="CHEBI:30616"/>
        <dbReference type="ChEBI" id="CHEBI:43474"/>
        <dbReference type="ChEBI" id="CHEBI:456216"/>
    </reaction>
</comment>
<feature type="binding site" evidence="9">
    <location>
        <position position="219"/>
    </location>
    <ligand>
        <name>ATP</name>
        <dbReference type="ChEBI" id="CHEBI:30616"/>
    </ligand>
</feature>
<feature type="binding site" evidence="9">
    <location>
        <position position="67"/>
    </location>
    <ligand>
        <name>ATP</name>
        <dbReference type="ChEBI" id="CHEBI:30616"/>
    </ligand>
</feature>
<feature type="binding site" evidence="9">
    <location>
        <position position="66"/>
    </location>
    <ligand>
        <name>ATP</name>
        <dbReference type="ChEBI" id="CHEBI:30616"/>
    </ligand>
</feature>
<name>A0ABV2J6Q3_9FIRM</name>
<dbReference type="InterPro" id="IPR004605">
    <property type="entry name" value="DNA_helicase_Holl-junc_RuvB"/>
</dbReference>
<dbReference type="Pfam" id="PF05491">
    <property type="entry name" value="WHD_RuvB"/>
    <property type="match status" value="1"/>
</dbReference>
<dbReference type="InterPro" id="IPR008823">
    <property type="entry name" value="RuvB_wg_C"/>
</dbReference>
<keyword evidence="12" id="KW-1185">Reference proteome</keyword>
<dbReference type="Gene3D" id="3.40.50.300">
    <property type="entry name" value="P-loop containing nucleotide triphosphate hydrolases"/>
    <property type="match status" value="1"/>
</dbReference>
<dbReference type="RefSeq" id="WP_354366421.1">
    <property type="nucleotide sequence ID" value="NZ_JBEPMA010000001.1"/>
</dbReference>
<dbReference type="PANTHER" id="PTHR42848:SF1">
    <property type="entry name" value="HOLLIDAY JUNCTION BRANCH MIGRATION COMPLEX SUBUNIT RUVB"/>
    <property type="match status" value="1"/>
</dbReference>
<evidence type="ECO:0000256" key="2">
    <source>
        <dbReference type="ARBA" id="ARBA00022741"/>
    </source>
</evidence>
<sequence length="333" mass="37017">MKENRLVEPGFSEEDSREISLRPKWLEDYIGQEKAVQKLKIFIEAAKNREEPLDHTLLSGPPGLGKTTLAGIIANEMGVNLKVTSGPAIEKQGDLASILTNLNQDDVLFIDEIHRLNTSVEEILYPAMEDHALDIVIGKGPSARSIRLDLAPFTLIGATTRVGMLTSPLRDRFGVLLNLDLYDVSSLIDIIVRSAGILNIPIEKDGAREIAKRSRGTPRIANRLLKRVRDYAEVKEQGVITQKVAIKGLNLLEIDKFGLDSIDRKIILTMIDKFSGRPVGIDAISASIGEDRTTVEDVYEPYLMQIGFILRTPRGRTATKRAYDHFGIKYEGD</sequence>
<feature type="binding site" evidence="9">
    <location>
        <position position="22"/>
    </location>
    <ligand>
        <name>ATP</name>
        <dbReference type="ChEBI" id="CHEBI:30616"/>
    </ligand>
</feature>
<evidence type="ECO:0000256" key="3">
    <source>
        <dbReference type="ARBA" id="ARBA00022763"/>
    </source>
</evidence>
<dbReference type="GO" id="GO:0016787">
    <property type="term" value="F:hydrolase activity"/>
    <property type="evidence" value="ECO:0007669"/>
    <property type="project" value="UniProtKB-KW"/>
</dbReference>
<feature type="binding site" evidence="9">
    <location>
        <position position="67"/>
    </location>
    <ligand>
        <name>Mg(2+)</name>
        <dbReference type="ChEBI" id="CHEBI:18420"/>
    </ligand>
</feature>
<keyword evidence="2 9" id="KW-0547">Nucleotide-binding</keyword>
<evidence type="ECO:0000256" key="5">
    <source>
        <dbReference type="ARBA" id="ARBA00022840"/>
    </source>
</evidence>
<comment type="caution">
    <text evidence="11">The sequence shown here is derived from an EMBL/GenBank/DDBJ whole genome shotgun (WGS) entry which is preliminary data.</text>
</comment>
<keyword evidence="4 9" id="KW-0378">Hydrolase</keyword>
<comment type="caution">
    <text evidence="9">Lacks conserved residue(s) required for the propagation of feature annotation.</text>
</comment>
<dbReference type="SUPFAM" id="SSF46785">
    <property type="entry name" value="Winged helix' DNA-binding domain"/>
    <property type="match status" value="1"/>
</dbReference>
<dbReference type="InterPro" id="IPR003593">
    <property type="entry name" value="AAA+_ATPase"/>
</dbReference>
<evidence type="ECO:0000256" key="4">
    <source>
        <dbReference type="ARBA" id="ARBA00022801"/>
    </source>
</evidence>
<evidence type="ECO:0000313" key="11">
    <source>
        <dbReference type="EMBL" id="MET3616418.1"/>
    </source>
</evidence>
<dbReference type="NCBIfam" id="TIGR00635">
    <property type="entry name" value="ruvB"/>
    <property type="match status" value="1"/>
</dbReference>